<evidence type="ECO:0000313" key="2">
    <source>
        <dbReference type="Proteomes" id="UP000287651"/>
    </source>
</evidence>
<name>A0A426Y422_ENSVE</name>
<dbReference type="Proteomes" id="UP000287651">
    <property type="component" value="Unassembled WGS sequence"/>
</dbReference>
<accession>A0A426Y422</accession>
<comment type="caution">
    <text evidence="1">The sequence shown here is derived from an EMBL/GenBank/DDBJ whole genome shotgun (WGS) entry which is preliminary data.</text>
</comment>
<dbReference type="EMBL" id="AMZH03015159">
    <property type="protein sequence ID" value="RRT46493.1"/>
    <property type="molecule type" value="Genomic_DNA"/>
</dbReference>
<sequence length="152" mass="16412">MKNPLCLPSRRGLCLRLYWVDKAGSGPCALARPWSPWWRGGGAQLGGRSPTVQLVRSVVDAWELGSGIRVCGSGRSTPARRSFVPEIFNALVAYHAVILLHVIHGPNSVVYVLLTATVASRPYLCQVDRTIVDSTMSVSGRLHCVGSATLET</sequence>
<proteinExistence type="predicted"/>
<reference evidence="1 2" key="1">
    <citation type="journal article" date="2014" name="Agronomy (Basel)">
        <title>A Draft Genome Sequence for Ensete ventricosum, the Drought-Tolerant Tree Against Hunger.</title>
        <authorList>
            <person name="Harrison J."/>
            <person name="Moore K.A."/>
            <person name="Paszkiewicz K."/>
            <person name="Jones T."/>
            <person name="Grant M."/>
            <person name="Ambacheew D."/>
            <person name="Muzemil S."/>
            <person name="Studholme D.J."/>
        </authorList>
    </citation>
    <scope>NUCLEOTIDE SEQUENCE [LARGE SCALE GENOMIC DNA]</scope>
</reference>
<organism evidence="1 2">
    <name type="scientific">Ensete ventricosum</name>
    <name type="common">Abyssinian banana</name>
    <name type="synonym">Musa ensete</name>
    <dbReference type="NCBI Taxonomy" id="4639"/>
    <lineage>
        <taxon>Eukaryota</taxon>
        <taxon>Viridiplantae</taxon>
        <taxon>Streptophyta</taxon>
        <taxon>Embryophyta</taxon>
        <taxon>Tracheophyta</taxon>
        <taxon>Spermatophyta</taxon>
        <taxon>Magnoliopsida</taxon>
        <taxon>Liliopsida</taxon>
        <taxon>Zingiberales</taxon>
        <taxon>Musaceae</taxon>
        <taxon>Ensete</taxon>
    </lineage>
</organism>
<gene>
    <name evidence="1" type="ORF">B296_00031384</name>
</gene>
<dbReference type="AlphaFoldDB" id="A0A426Y422"/>
<protein>
    <submittedName>
        <fullName evidence="1">Uncharacterized protein</fullName>
    </submittedName>
</protein>
<evidence type="ECO:0000313" key="1">
    <source>
        <dbReference type="EMBL" id="RRT46493.1"/>
    </source>
</evidence>